<dbReference type="EMBL" id="CAJOAY010000129">
    <property type="protein sequence ID" value="CAF3551419.1"/>
    <property type="molecule type" value="Genomic_DNA"/>
</dbReference>
<dbReference type="GO" id="GO:0000209">
    <property type="term" value="P:protein polyubiquitination"/>
    <property type="evidence" value="ECO:0007669"/>
    <property type="project" value="TreeGrafter"/>
</dbReference>
<dbReference type="GO" id="GO:0043161">
    <property type="term" value="P:proteasome-mediated ubiquitin-dependent protein catabolic process"/>
    <property type="evidence" value="ECO:0007669"/>
    <property type="project" value="TreeGrafter"/>
</dbReference>
<dbReference type="Pfam" id="PF01436">
    <property type="entry name" value="NHL"/>
    <property type="match status" value="1"/>
</dbReference>
<gene>
    <name evidence="4" type="ORF">OKA104_LOCUS4112</name>
    <name evidence="3" type="ORF">VCS650_LOCUS31408</name>
</gene>
<accession>A0A815DY63</accession>
<evidence type="ECO:0000256" key="2">
    <source>
        <dbReference type="PROSITE-ProRule" id="PRU00504"/>
    </source>
</evidence>
<protein>
    <submittedName>
        <fullName evidence="3">Uncharacterized protein</fullName>
    </submittedName>
</protein>
<dbReference type="GO" id="GO:0061630">
    <property type="term" value="F:ubiquitin protein ligase activity"/>
    <property type="evidence" value="ECO:0007669"/>
    <property type="project" value="TreeGrafter"/>
</dbReference>
<dbReference type="Proteomes" id="UP000663881">
    <property type="component" value="Unassembled WGS sequence"/>
</dbReference>
<dbReference type="SUPFAM" id="SSF101898">
    <property type="entry name" value="NHL repeat"/>
    <property type="match status" value="1"/>
</dbReference>
<organism evidence="3 5">
    <name type="scientific">Adineta steineri</name>
    <dbReference type="NCBI Taxonomy" id="433720"/>
    <lineage>
        <taxon>Eukaryota</taxon>
        <taxon>Metazoa</taxon>
        <taxon>Spiralia</taxon>
        <taxon>Gnathifera</taxon>
        <taxon>Rotifera</taxon>
        <taxon>Eurotatoria</taxon>
        <taxon>Bdelloidea</taxon>
        <taxon>Adinetida</taxon>
        <taxon>Adinetidae</taxon>
        <taxon>Adineta</taxon>
    </lineage>
</organism>
<dbReference type="PROSITE" id="PS51125">
    <property type="entry name" value="NHL"/>
    <property type="match status" value="1"/>
</dbReference>
<dbReference type="OrthoDB" id="342730at2759"/>
<reference evidence="3" key="1">
    <citation type="submission" date="2021-02" db="EMBL/GenBank/DDBJ databases">
        <authorList>
            <person name="Nowell W R."/>
        </authorList>
    </citation>
    <scope>NUCLEOTIDE SEQUENCE</scope>
</reference>
<dbReference type="InterPro" id="IPR050952">
    <property type="entry name" value="TRIM-NHL_E3_ligases"/>
</dbReference>
<dbReference type="PANTHER" id="PTHR24104:SF51">
    <property type="entry name" value="SMP-30_GLUCONOLACTONASE_LRE-LIKE REGION DOMAIN-CONTAINING PROTEIN"/>
    <property type="match status" value="1"/>
</dbReference>
<comment type="caution">
    <text evidence="3">The sequence shown here is derived from an EMBL/GenBank/DDBJ whole genome shotgun (WGS) entry which is preliminary data.</text>
</comment>
<keyword evidence="1" id="KW-0677">Repeat</keyword>
<dbReference type="InterPro" id="IPR001258">
    <property type="entry name" value="NHL_repeat"/>
</dbReference>
<feature type="repeat" description="NHL" evidence="2">
    <location>
        <begin position="565"/>
        <end position="596"/>
    </location>
</feature>
<proteinExistence type="predicted"/>
<dbReference type="AlphaFoldDB" id="A0A815DY63"/>
<dbReference type="InterPro" id="IPR011042">
    <property type="entry name" value="6-blade_b-propeller_TolB-like"/>
</dbReference>
<evidence type="ECO:0000313" key="4">
    <source>
        <dbReference type="EMBL" id="CAF3551419.1"/>
    </source>
</evidence>
<name>A0A815DY63_9BILA</name>
<evidence type="ECO:0000313" key="3">
    <source>
        <dbReference type="EMBL" id="CAF1307606.1"/>
    </source>
</evidence>
<dbReference type="Gene3D" id="2.120.10.30">
    <property type="entry name" value="TolB, C-terminal domain"/>
    <property type="match status" value="2"/>
</dbReference>
<evidence type="ECO:0000313" key="5">
    <source>
        <dbReference type="Proteomes" id="UP000663891"/>
    </source>
</evidence>
<dbReference type="Proteomes" id="UP000663891">
    <property type="component" value="Unassembled WGS sequence"/>
</dbReference>
<dbReference type="CDD" id="cd05819">
    <property type="entry name" value="NHL"/>
    <property type="match status" value="1"/>
</dbReference>
<dbReference type="EMBL" id="CAJNON010000537">
    <property type="protein sequence ID" value="CAF1307606.1"/>
    <property type="molecule type" value="Genomic_DNA"/>
</dbReference>
<dbReference type="PANTHER" id="PTHR24104">
    <property type="entry name" value="E3 UBIQUITIN-PROTEIN LIGASE NHLRC1-RELATED"/>
    <property type="match status" value="1"/>
</dbReference>
<sequence>MKWCAPNEFPIVSELTVTVSGTHSQSASPQSMLGKLPKPKYQNMESKRPLINRNEEEDIELATKRTAPYDLSPQCKVSGIAFRGAGLVLALHYRNAKLAPLSESENIHSIKQSTRPQRRSSLFHRKAILILTNIVAAETTINTTIATTDASTTKTTMVTTSTISTTMLTTSTTTTAATITTTMVTMLTTSPTKTTIFTTLTTTTPMLTTSTATTMVTTLTKKTVIVTTSTIETTMPTTATTKTTIFTMSTTETTMITTLTSKTATVTTSTTETTMLPTSAPETAMLTTWTNSHITTMNVSKFNKWKQNAITVAGKDARGHQLNQLSCPEGIFVDKNKNIFIADRWNDRIVEWKYNAKEGLVIAGRNGQGNRTDQLYWPTDLIVDPQNHSIIIADKGNKRVIQWLNQNQQILINNINCYGLAMDKHGFLYVSDCEKNEVRRWKMGEYNNEGIVVAGGNGEGNKLNQLSCPMFIFVDEDQSAYVSDSENHRVMKWRKDAKEGTVVAGGNGQGRNLKQLSSPYGVIVDHFGQVYVADSGNDRIMRWCEGKEEGEIVVGGNGKGDQSNQLNSPSDLSFDDEGNLYVAEYWNHRIQKFEIVL</sequence>
<evidence type="ECO:0000256" key="1">
    <source>
        <dbReference type="ARBA" id="ARBA00022737"/>
    </source>
</evidence>